<proteinExistence type="predicted"/>
<dbReference type="EMBL" id="GGEC01090218">
    <property type="protein sequence ID" value="MBX70702.1"/>
    <property type="molecule type" value="Transcribed_RNA"/>
</dbReference>
<organism evidence="1">
    <name type="scientific">Rhizophora mucronata</name>
    <name type="common">Asiatic mangrove</name>
    <dbReference type="NCBI Taxonomy" id="61149"/>
    <lineage>
        <taxon>Eukaryota</taxon>
        <taxon>Viridiplantae</taxon>
        <taxon>Streptophyta</taxon>
        <taxon>Embryophyta</taxon>
        <taxon>Tracheophyta</taxon>
        <taxon>Spermatophyta</taxon>
        <taxon>Magnoliopsida</taxon>
        <taxon>eudicotyledons</taxon>
        <taxon>Gunneridae</taxon>
        <taxon>Pentapetalae</taxon>
        <taxon>rosids</taxon>
        <taxon>fabids</taxon>
        <taxon>Malpighiales</taxon>
        <taxon>Rhizophoraceae</taxon>
        <taxon>Rhizophora</taxon>
    </lineage>
</organism>
<protein>
    <submittedName>
        <fullName evidence="1">Uncharacterized protein</fullName>
    </submittedName>
</protein>
<dbReference type="AlphaFoldDB" id="A0A2P2QUL9"/>
<sequence>MQRSCSLHCSNCQGMLCKLLPFH</sequence>
<name>A0A2P2QUL9_RHIMU</name>
<evidence type="ECO:0000313" key="1">
    <source>
        <dbReference type="EMBL" id="MBX70702.1"/>
    </source>
</evidence>
<accession>A0A2P2QUL9</accession>
<reference evidence="1" key="1">
    <citation type="submission" date="2018-02" db="EMBL/GenBank/DDBJ databases">
        <title>Rhizophora mucronata_Transcriptome.</title>
        <authorList>
            <person name="Meera S.P."/>
            <person name="Sreeshan A."/>
            <person name="Augustine A."/>
        </authorList>
    </citation>
    <scope>NUCLEOTIDE SEQUENCE</scope>
    <source>
        <tissue evidence="1">Leaf</tissue>
    </source>
</reference>